<dbReference type="AlphaFoldDB" id="A0A9Q1E1I9"/>
<feature type="compositionally biased region" description="Basic and acidic residues" evidence="1">
    <location>
        <begin position="11"/>
        <end position="24"/>
    </location>
</feature>
<dbReference type="Proteomes" id="UP001152803">
    <property type="component" value="Unassembled WGS sequence"/>
</dbReference>
<evidence type="ECO:0000313" key="3">
    <source>
        <dbReference type="Proteomes" id="UP001152803"/>
    </source>
</evidence>
<sequence>MLAWLQKGKRARSECETTEQRHDSVSNPPQPEPVLNEGRELLQQGKVAPTAANTDVINNNVSQDERPDCWSKEQMLYFCAQNDWLIVKDKKLGCKVCSKVTSLAAHKEHGLRLSTEWSECSISSFGTDKARQQHSLRKKIKEHKDSKSHIKAAEIEKMATRDEIHKRIQEMHRAEHDTTWKVFRTAYKIGKHGSPFTDMPIDVSLQELNGVNMGRVLHSNKTCADIIDHIATEMKKRMVDDIITNRRKLCLLIDESTTISGKTVLVVCLRVAFADAEPDTVVFGWDHSK</sequence>
<evidence type="ECO:0008006" key="4">
    <source>
        <dbReference type="Google" id="ProtNLM"/>
    </source>
</evidence>
<name>A0A9Q1E1I9_CONCO</name>
<dbReference type="OrthoDB" id="8909466at2759"/>
<dbReference type="EMBL" id="JAFJMO010000001">
    <property type="protein sequence ID" value="KAJ8287604.1"/>
    <property type="molecule type" value="Genomic_DNA"/>
</dbReference>
<gene>
    <name evidence="2" type="ORF">COCON_G00002630</name>
</gene>
<reference evidence="2" key="1">
    <citation type="journal article" date="2023" name="Science">
        <title>Genome structures resolve the early diversification of teleost fishes.</title>
        <authorList>
            <person name="Parey E."/>
            <person name="Louis A."/>
            <person name="Montfort J."/>
            <person name="Bouchez O."/>
            <person name="Roques C."/>
            <person name="Iampietro C."/>
            <person name="Lluch J."/>
            <person name="Castinel A."/>
            <person name="Donnadieu C."/>
            <person name="Desvignes T."/>
            <person name="Floi Bucao C."/>
            <person name="Jouanno E."/>
            <person name="Wen M."/>
            <person name="Mejri S."/>
            <person name="Dirks R."/>
            <person name="Jansen H."/>
            <person name="Henkel C."/>
            <person name="Chen W.J."/>
            <person name="Zahm M."/>
            <person name="Cabau C."/>
            <person name="Klopp C."/>
            <person name="Thompson A.W."/>
            <person name="Robinson-Rechavi M."/>
            <person name="Braasch I."/>
            <person name="Lecointre G."/>
            <person name="Bobe J."/>
            <person name="Postlethwait J.H."/>
            <person name="Berthelot C."/>
            <person name="Roest Crollius H."/>
            <person name="Guiguen Y."/>
        </authorList>
    </citation>
    <scope>NUCLEOTIDE SEQUENCE</scope>
    <source>
        <strain evidence="2">Concon-B</strain>
    </source>
</reference>
<organism evidence="2 3">
    <name type="scientific">Conger conger</name>
    <name type="common">Conger eel</name>
    <name type="synonym">Muraena conger</name>
    <dbReference type="NCBI Taxonomy" id="82655"/>
    <lineage>
        <taxon>Eukaryota</taxon>
        <taxon>Metazoa</taxon>
        <taxon>Chordata</taxon>
        <taxon>Craniata</taxon>
        <taxon>Vertebrata</taxon>
        <taxon>Euteleostomi</taxon>
        <taxon>Actinopterygii</taxon>
        <taxon>Neopterygii</taxon>
        <taxon>Teleostei</taxon>
        <taxon>Anguilliformes</taxon>
        <taxon>Congridae</taxon>
        <taxon>Conger</taxon>
    </lineage>
</organism>
<proteinExistence type="predicted"/>
<evidence type="ECO:0000256" key="1">
    <source>
        <dbReference type="SAM" id="MobiDB-lite"/>
    </source>
</evidence>
<dbReference type="PANTHER" id="PTHR46880">
    <property type="entry name" value="RAS-ASSOCIATING DOMAIN-CONTAINING PROTEIN"/>
    <property type="match status" value="1"/>
</dbReference>
<protein>
    <recommendedName>
        <fullName evidence="4">DUF4371 domain-containing protein</fullName>
    </recommendedName>
</protein>
<dbReference type="PANTHER" id="PTHR46880:SF8">
    <property type="entry name" value="E3 SUMO-PROTEIN LIGASE KIAA1586"/>
    <property type="match status" value="1"/>
</dbReference>
<feature type="region of interest" description="Disordered" evidence="1">
    <location>
        <begin position="1"/>
        <end position="35"/>
    </location>
</feature>
<comment type="caution">
    <text evidence="2">The sequence shown here is derived from an EMBL/GenBank/DDBJ whole genome shotgun (WGS) entry which is preliminary data.</text>
</comment>
<keyword evidence="3" id="KW-1185">Reference proteome</keyword>
<evidence type="ECO:0000313" key="2">
    <source>
        <dbReference type="EMBL" id="KAJ8287604.1"/>
    </source>
</evidence>
<accession>A0A9Q1E1I9</accession>